<dbReference type="InterPro" id="IPR057369">
    <property type="entry name" value="VG15"/>
</dbReference>
<name>A0ABN0Z0K2_9ACTN</name>
<feature type="region of interest" description="Disordered" evidence="1">
    <location>
        <begin position="89"/>
        <end position="116"/>
    </location>
</feature>
<dbReference type="Pfam" id="PF25310">
    <property type="entry name" value="VG15"/>
    <property type="match status" value="1"/>
</dbReference>
<evidence type="ECO:0000313" key="2">
    <source>
        <dbReference type="EMBL" id="GAA0423799.1"/>
    </source>
</evidence>
<keyword evidence="3" id="KW-1185">Reference proteome</keyword>
<evidence type="ECO:0008006" key="4">
    <source>
        <dbReference type="Google" id="ProtNLM"/>
    </source>
</evidence>
<comment type="caution">
    <text evidence="2">The sequence shown here is derived from an EMBL/GenBank/DDBJ whole genome shotgun (WGS) entry which is preliminary data.</text>
</comment>
<dbReference type="EMBL" id="BAAABX010000055">
    <property type="protein sequence ID" value="GAA0423799.1"/>
    <property type="molecule type" value="Genomic_DNA"/>
</dbReference>
<dbReference type="RefSeq" id="WP_344028837.1">
    <property type="nucleotide sequence ID" value="NZ_BAAABX010000055.1"/>
</dbReference>
<accession>A0ABN0Z0K2</accession>
<sequence>MKILRTLADGHRRRQATLLRVLRNEYLREWDRYRSTAPGPRADRAWDAVVARMVHRYGTASAELAAAYYDEARHAAGVPGRFDVPVADPPPNGQVTASRAAVRRTSAPRPAEDDAGQWNRTLRDREIGAVQRLAAQAGRRTIEQAARADPQAVGWVRVIGPNCCAFCALLAVRGLVYADRTSATRTGTGDPYHDRCHCSAEPVFRGRSSDPEPHVAEWEDLYYEASRDVWGDDKRRAFRRAFDAKYRA</sequence>
<feature type="compositionally biased region" description="Low complexity" evidence="1">
    <location>
        <begin position="95"/>
        <end position="109"/>
    </location>
</feature>
<evidence type="ECO:0000256" key="1">
    <source>
        <dbReference type="SAM" id="MobiDB-lite"/>
    </source>
</evidence>
<dbReference type="Proteomes" id="UP001500879">
    <property type="component" value="Unassembled WGS sequence"/>
</dbReference>
<gene>
    <name evidence="2" type="ORF">GCM10010357_51590</name>
</gene>
<protein>
    <recommendedName>
        <fullName evidence="4">Minor capsid protein</fullName>
    </recommendedName>
</protein>
<organism evidence="2 3">
    <name type="scientific">Streptomyces luteireticuli</name>
    <dbReference type="NCBI Taxonomy" id="173858"/>
    <lineage>
        <taxon>Bacteria</taxon>
        <taxon>Bacillati</taxon>
        <taxon>Actinomycetota</taxon>
        <taxon>Actinomycetes</taxon>
        <taxon>Kitasatosporales</taxon>
        <taxon>Streptomycetaceae</taxon>
        <taxon>Streptomyces</taxon>
    </lineage>
</organism>
<reference evidence="2 3" key="1">
    <citation type="journal article" date="2019" name="Int. J. Syst. Evol. Microbiol.">
        <title>The Global Catalogue of Microorganisms (GCM) 10K type strain sequencing project: providing services to taxonomists for standard genome sequencing and annotation.</title>
        <authorList>
            <consortium name="The Broad Institute Genomics Platform"/>
            <consortium name="The Broad Institute Genome Sequencing Center for Infectious Disease"/>
            <person name="Wu L."/>
            <person name="Ma J."/>
        </authorList>
    </citation>
    <scope>NUCLEOTIDE SEQUENCE [LARGE SCALE GENOMIC DNA]</scope>
    <source>
        <strain evidence="2 3">JCM 4788</strain>
    </source>
</reference>
<evidence type="ECO:0000313" key="3">
    <source>
        <dbReference type="Proteomes" id="UP001500879"/>
    </source>
</evidence>
<proteinExistence type="predicted"/>